<feature type="region of interest" description="Disordered" evidence="1">
    <location>
        <begin position="60"/>
        <end position="99"/>
    </location>
</feature>
<keyword evidence="3" id="KW-1185">Reference proteome</keyword>
<protein>
    <submittedName>
        <fullName evidence="2">Uncharacterized protein</fullName>
    </submittedName>
</protein>
<gene>
    <name evidence="2" type="ORF">CDL12_09221</name>
</gene>
<proteinExistence type="predicted"/>
<organism evidence="2 3">
    <name type="scientific">Handroanthus impetiginosus</name>
    <dbReference type="NCBI Taxonomy" id="429701"/>
    <lineage>
        <taxon>Eukaryota</taxon>
        <taxon>Viridiplantae</taxon>
        <taxon>Streptophyta</taxon>
        <taxon>Embryophyta</taxon>
        <taxon>Tracheophyta</taxon>
        <taxon>Spermatophyta</taxon>
        <taxon>Magnoliopsida</taxon>
        <taxon>eudicotyledons</taxon>
        <taxon>Gunneridae</taxon>
        <taxon>Pentapetalae</taxon>
        <taxon>asterids</taxon>
        <taxon>lamiids</taxon>
        <taxon>Lamiales</taxon>
        <taxon>Bignoniaceae</taxon>
        <taxon>Crescentiina</taxon>
        <taxon>Tabebuia alliance</taxon>
        <taxon>Handroanthus</taxon>
    </lineage>
</organism>
<evidence type="ECO:0000313" key="3">
    <source>
        <dbReference type="Proteomes" id="UP000231279"/>
    </source>
</evidence>
<evidence type="ECO:0000313" key="2">
    <source>
        <dbReference type="EMBL" id="PIN18121.1"/>
    </source>
</evidence>
<accession>A0A2G9HKS1</accession>
<dbReference type="AlphaFoldDB" id="A0A2G9HKS1"/>
<dbReference type="EMBL" id="NKXS01001526">
    <property type="protein sequence ID" value="PIN18121.1"/>
    <property type="molecule type" value="Genomic_DNA"/>
</dbReference>
<reference evidence="3" key="1">
    <citation type="journal article" date="2018" name="Gigascience">
        <title>Genome assembly of the Pink Ipe (Handroanthus impetiginosus, Bignoniaceae), a highly valued, ecologically keystone Neotropical timber forest tree.</title>
        <authorList>
            <person name="Silva-Junior O.B."/>
            <person name="Grattapaglia D."/>
            <person name="Novaes E."/>
            <person name="Collevatti R.G."/>
        </authorList>
    </citation>
    <scope>NUCLEOTIDE SEQUENCE [LARGE SCALE GENOMIC DNA]</scope>
    <source>
        <strain evidence="3">cv. UFG-1</strain>
    </source>
</reference>
<evidence type="ECO:0000256" key="1">
    <source>
        <dbReference type="SAM" id="MobiDB-lite"/>
    </source>
</evidence>
<feature type="compositionally biased region" description="Acidic residues" evidence="1">
    <location>
        <begin position="64"/>
        <end position="99"/>
    </location>
</feature>
<comment type="caution">
    <text evidence="2">The sequence shown here is derived from an EMBL/GenBank/DDBJ whole genome shotgun (WGS) entry which is preliminary data.</text>
</comment>
<sequence>MLAREDVEEYDDESAFQDNQSFTLQEVPITIDLDQINILLDENSVEVEVDITEIQPVEMLAREDVEEYEDESDEENTQEDDDEDVFKDSNSDNDTDCED</sequence>
<name>A0A2G9HKS1_9LAMI</name>
<dbReference type="Proteomes" id="UP000231279">
    <property type="component" value="Unassembled WGS sequence"/>
</dbReference>